<dbReference type="Proteomes" id="UP000070501">
    <property type="component" value="Unassembled WGS sequence"/>
</dbReference>
<dbReference type="CDD" id="cd09870">
    <property type="entry name" value="PIN_YEN1"/>
    <property type="match status" value="1"/>
</dbReference>
<dbReference type="GO" id="GO:0006289">
    <property type="term" value="P:nucleotide-excision repair"/>
    <property type="evidence" value="ECO:0007669"/>
    <property type="project" value="InterPro"/>
</dbReference>
<keyword evidence="3" id="KW-0378">Hydrolase</keyword>
<evidence type="ECO:0008006" key="9">
    <source>
        <dbReference type="Google" id="ProtNLM"/>
    </source>
</evidence>
<dbReference type="Pfam" id="PF18380">
    <property type="entry name" value="GEN1_C"/>
    <property type="match status" value="1"/>
</dbReference>
<dbReference type="InterPro" id="IPR041177">
    <property type="entry name" value="GEN1_C"/>
</dbReference>
<keyword evidence="2" id="KW-0540">Nuclease</keyword>
<dbReference type="STRING" id="196109.A0A136JI74"/>
<dbReference type="SUPFAM" id="SSF88723">
    <property type="entry name" value="PIN domain-like"/>
    <property type="match status" value="1"/>
</dbReference>
<dbReference type="FunFam" id="3.40.50.1010:FF:000051">
    <property type="entry name" value="Rad2-like endonuclease, putative (AFU_orthologue AFUA_3G13260)"/>
    <property type="match status" value="1"/>
</dbReference>
<organism evidence="7 8">
    <name type="scientific">Microdochium bolleyi</name>
    <dbReference type="NCBI Taxonomy" id="196109"/>
    <lineage>
        <taxon>Eukaryota</taxon>
        <taxon>Fungi</taxon>
        <taxon>Dikarya</taxon>
        <taxon>Ascomycota</taxon>
        <taxon>Pezizomycotina</taxon>
        <taxon>Sordariomycetes</taxon>
        <taxon>Xylariomycetidae</taxon>
        <taxon>Xylariales</taxon>
        <taxon>Microdochiaceae</taxon>
        <taxon>Microdochium</taxon>
    </lineage>
</organism>
<dbReference type="PRINTS" id="PR00066">
    <property type="entry name" value="XRODRMPGMNTG"/>
</dbReference>
<dbReference type="Pfam" id="PF00867">
    <property type="entry name" value="XPG_I"/>
    <property type="match status" value="1"/>
</dbReference>
<dbReference type="SMART" id="SM00484">
    <property type="entry name" value="XPGI"/>
    <property type="match status" value="1"/>
</dbReference>
<feature type="compositionally biased region" description="Low complexity" evidence="4">
    <location>
        <begin position="497"/>
        <end position="517"/>
    </location>
</feature>
<comment type="similarity">
    <text evidence="1">Belongs to the XPG/RAD2 endonuclease family. XPG subfamily.</text>
</comment>
<feature type="compositionally biased region" description="Polar residues" evidence="4">
    <location>
        <begin position="478"/>
        <end position="494"/>
    </location>
</feature>
<feature type="region of interest" description="Disordered" evidence="4">
    <location>
        <begin position="649"/>
        <end position="738"/>
    </location>
</feature>
<feature type="region of interest" description="Disordered" evidence="4">
    <location>
        <begin position="469"/>
        <end position="599"/>
    </location>
</feature>
<evidence type="ECO:0000259" key="5">
    <source>
        <dbReference type="SMART" id="SM00484"/>
    </source>
</evidence>
<feature type="region of interest" description="Disordered" evidence="4">
    <location>
        <begin position="418"/>
        <end position="440"/>
    </location>
</feature>
<reference evidence="8" key="1">
    <citation type="submission" date="2016-02" db="EMBL/GenBank/DDBJ databases">
        <title>Draft genome sequence of Microdochium bolleyi, a fungal endophyte of beachgrass.</title>
        <authorList>
            <consortium name="DOE Joint Genome Institute"/>
            <person name="David A.S."/>
            <person name="May G."/>
            <person name="Haridas S."/>
            <person name="Lim J."/>
            <person name="Wang M."/>
            <person name="Labutti K."/>
            <person name="Lipzen A."/>
            <person name="Barry K."/>
            <person name="Grigoriev I.V."/>
        </authorList>
    </citation>
    <scope>NUCLEOTIDE SEQUENCE [LARGE SCALE GENOMIC DNA]</scope>
    <source>
        <strain evidence="8">J235TASD1</strain>
    </source>
</reference>
<evidence type="ECO:0000256" key="4">
    <source>
        <dbReference type="SAM" id="MobiDB-lite"/>
    </source>
</evidence>
<name>A0A136JI74_9PEZI</name>
<dbReference type="GO" id="GO:0017108">
    <property type="term" value="F:5'-flap endonuclease activity"/>
    <property type="evidence" value="ECO:0007669"/>
    <property type="project" value="TreeGrafter"/>
</dbReference>
<dbReference type="OrthoDB" id="2959108at2759"/>
<dbReference type="FunFam" id="3.40.50.1010:FF:000037">
    <property type="entry name" value="Rad2-like endonuclease, putative (AFU_orthologue AFUA_3G13260)"/>
    <property type="match status" value="1"/>
</dbReference>
<proteinExistence type="inferred from homology"/>
<feature type="domain" description="XPG N-terminal" evidence="6">
    <location>
        <begin position="1"/>
        <end position="101"/>
    </location>
</feature>
<dbReference type="GO" id="GO:0005634">
    <property type="term" value="C:nucleus"/>
    <property type="evidence" value="ECO:0007669"/>
    <property type="project" value="InterPro"/>
</dbReference>
<evidence type="ECO:0000256" key="3">
    <source>
        <dbReference type="ARBA" id="ARBA00022801"/>
    </source>
</evidence>
<evidence type="ECO:0000313" key="8">
    <source>
        <dbReference type="Proteomes" id="UP000070501"/>
    </source>
</evidence>
<dbReference type="InterPro" id="IPR029060">
    <property type="entry name" value="PIN-like_dom_sf"/>
</dbReference>
<evidence type="ECO:0000313" key="7">
    <source>
        <dbReference type="EMBL" id="KXJ96853.1"/>
    </source>
</evidence>
<feature type="compositionally biased region" description="Pro residues" evidence="4">
    <location>
        <begin position="518"/>
        <end position="528"/>
    </location>
</feature>
<dbReference type="InterPro" id="IPR006085">
    <property type="entry name" value="XPG_DNA_repair_N"/>
</dbReference>
<sequence length="797" mass="86798">MGIKGIYKEIGQGQRVSLAKLAITKLEQEGRPLRIAIDISIWQFQAQAARGGANPAIRTLFYRLLRLLSLSIQPIFVFDGPNKPAFKRNKRSGRGDGLSTAMAKRLLNLFGCLVHDAPGEAEAECALLQRQGIVDAVLSEDVDTIMFGCTKTLRNWSAEGTKGSKAPTHITMYDTNEIAKIAPGLDREGMVLVALMSGGDYVPEGIPGAGIKLACEAATAGFGTALCKLKRADTSALASWKEWLEYELRTNDSGFFRTRHKALSIPEDFPNFDILRYYTHPVVSPQSILDTLHQKSWQSRVNIPGLREFARETFDWDYRVGAIKFIRVLAPVMLVQKLMERSDKLEGRDVDIETLEGEEKELVKAISSRRAHFSTDATPELRVSYVPTNLVGHNFENEPEEVIESARNTLALNSDDEIDAENGDLDTNATAGSKKAFSPTEPDLIWLPETIAKLGMPITVEDWEAAQRAKISRKAQKSKSTAPKSKHTQPSGSARGSLDQTTRTTTAADAILITSSPPESPAALPPPSVRDRQTKTDPNTSPHKRRSVTPPSELQRTVGNLRDFAQPPSPTPQARSSRKLARTESMPVAPSPQQVDKPVPYQRARGGLTRAHTFAADVVELDDSDSDGELPPISALLGRIPGSAAIHVDDTASTAPSPRRNLFPSSTTTMTAKKAAATGTTSQMKMTSFTSTTKPSSSTSKTTAREKKAVAPASCPVDNDDHDIDNAGDGDDASGSRMTKMYVPSQRAPGYYREVAVTVDEAVAFQEGRAALGVHAQRRDKAWRRSDVSCIDLTGEP</sequence>
<dbReference type="SMART" id="SM00485">
    <property type="entry name" value="XPGN"/>
    <property type="match status" value="1"/>
</dbReference>
<dbReference type="GO" id="GO:0003697">
    <property type="term" value="F:single-stranded DNA binding"/>
    <property type="evidence" value="ECO:0007669"/>
    <property type="project" value="InterPro"/>
</dbReference>
<evidence type="ECO:0000259" key="6">
    <source>
        <dbReference type="SMART" id="SM00485"/>
    </source>
</evidence>
<dbReference type="InterPro" id="IPR006084">
    <property type="entry name" value="XPG/Rad2"/>
</dbReference>
<evidence type="ECO:0000256" key="1">
    <source>
        <dbReference type="ARBA" id="ARBA00005283"/>
    </source>
</evidence>
<dbReference type="Gene3D" id="3.40.50.1010">
    <property type="entry name" value="5'-nuclease"/>
    <property type="match status" value="2"/>
</dbReference>
<dbReference type="PANTHER" id="PTHR11081:SF75">
    <property type="entry name" value="ENDONUCLEASE, PUTATIVE (AFU_ORTHOLOGUE AFUA_3G13260)-RELATED"/>
    <property type="match status" value="1"/>
</dbReference>
<accession>A0A136JI74</accession>
<feature type="compositionally biased region" description="Low complexity" evidence="4">
    <location>
        <begin position="667"/>
        <end position="702"/>
    </location>
</feature>
<dbReference type="CDD" id="cd09906">
    <property type="entry name" value="H3TH_YEN1"/>
    <property type="match status" value="1"/>
</dbReference>
<dbReference type="AlphaFoldDB" id="A0A136JI74"/>
<dbReference type="SUPFAM" id="SSF47807">
    <property type="entry name" value="5' to 3' exonuclease, C-terminal subdomain"/>
    <property type="match status" value="1"/>
</dbReference>
<dbReference type="Pfam" id="PF00752">
    <property type="entry name" value="XPG_N"/>
    <property type="match status" value="1"/>
</dbReference>
<dbReference type="PRINTS" id="PR00853">
    <property type="entry name" value="XPGRADSUPER"/>
</dbReference>
<dbReference type="InterPro" id="IPR037316">
    <property type="entry name" value="Yen1_H3TH"/>
</dbReference>
<gene>
    <name evidence="7" type="ORF">Micbo1qcDRAFT_199613</name>
</gene>
<dbReference type="InterPro" id="IPR036279">
    <property type="entry name" value="5-3_exonuclease_C_sf"/>
</dbReference>
<dbReference type="InterPro" id="IPR006086">
    <property type="entry name" value="XPG-I_dom"/>
</dbReference>
<feature type="compositionally biased region" description="Acidic residues" evidence="4">
    <location>
        <begin position="718"/>
        <end position="732"/>
    </location>
</feature>
<dbReference type="InterPro" id="IPR001044">
    <property type="entry name" value="XPG/Rad2_eukaryotes"/>
</dbReference>
<feature type="domain" description="XPG-I" evidence="5">
    <location>
        <begin position="108"/>
        <end position="184"/>
    </location>
</feature>
<dbReference type="GO" id="GO:0008821">
    <property type="term" value="F:crossover junction DNA endonuclease activity"/>
    <property type="evidence" value="ECO:0007669"/>
    <property type="project" value="InterPro"/>
</dbReference>
<protein>
    <recommendedName>
        <fullName evidence="9">PIN domain-like protein</fullName>
    </recommendedName>
</protein>
<dbReference type="PANTHER" id="PTHR11081">
    <property type="entry name" value="FLAP ENDONUCLEASE FAMILY MEMBER"/>
    <property type="match status" value="1"/>
</dbReference>
<feature type="compositionally biased region" description="Polar residues" evidence="4">
    <location>
        <begin position="549"/>
        <end position="558"/>
    </location>
</feature>
<evidence type="ECO:0000256" key="2">
    <source>
        <dbReference type="ARBA" id="ARBA00022722"/>
    </source>
</evidence>
<dbReference type="EMBL" id="KQ964245">
    <property type="protein sequence ID" value="KXJ96853.1"/>
    <property type="molecule type" value="Genomic_DNA"/>
</dbReference>
<keyword evidence="8" id="KW-1185">Reference proteome</keyword>
<dbReference type="InParanoid" id="A0A136JI74"/>